<evidence type="ECO:0000313" key="3">
    <source>
        <dbReference type="Proteomes" id="UP000095765"/>
    </source>
</evidence>
<accession>A0A174UI20</accession>
<protein>
    <submittedName>
        <fullName evidence="2">Uncharacterized protein</fullName>
    </submittedName>
</protein>
<organism evidence="2 3">
    <name type="scientific">Anaerotruncus colihominis</name>
    <dbReference type="NCBI Taxonomy" id="169435"/>
    <lineage>
        <taxon>Bacteria</taxon>
        <taxon>Bacillati</taxon>
        <taxon>Bacillota</taxon>
        <taxon>Clostridia</taxon>
        <taxon>Eubacteriales</taxon>
        <taxon>Oscillospiraceae</taxon>
        <taxon>Anaerotruncus</taxon>
    </lineage>
</organism>
<dbReference type="RefSeq" id="WP_055246142.1">
    <property type="nucleotide sequence ID" value="NZ_CAUWNV010000074.1"/>
</dbReference>
<name>A0A174UI20_9FIRM</name>
<sequence length="201" mass="21161">MSPAELPKGSVPGAFFRKVGKPEFAKATPAARYLSWLLLGVGDTSEQALAACGPRFGARDPCAGRSPPGARAIRARAAHRRGRAQSVRGLLTAGRFACPAGYSGLSGAIAPGADKPRLRPSARLTRGGSSDPSPYVIPTSAWRDRMGRTPVRPEGDRLTEPALELECLQEARQPHGVCHASCWGQAVRLNGCLAACGPHFL</sequence>
<proteinExistence type="predicted"/>
<dbReference type="AlphaFoldDB" id="A0A174UI20"/>
<dbReference type="Proteomes" id="UP000095765">
    <property type="component" value="Unassembled WGS sequence"/>
</dbReference>
<evidence type="ECO:0000256" key="1">
    <source>
        <dbReference type="SAM" id="MobiDB-lite"/>
    </source>
</evidence>
<feature type="region of interest" description="Disordered" evidence="1">
    <location>
        <begin position="113"/>
        <end position="156"/>
    </location>
</feature>
<reference evidence="2 3" key="1">
    <citation type="submission" date="2015-09" db="EMBL/GenBank/DDBJ databases">
        <authorList>
            <consortium name="Pathogen Informatics"/>
        </authorList>
    </citation>
    <scope>NUCLEOTIDE SEQUENCE [LARGE SCALE GENOMIC DNA]</scope>
    <source>
        <strain evidence="2 3">2789STDY5834939</strain>
    </source>
</reference>
<evidence type="ECO:0000313" key="2">
    <source>
        <dbReference type="EMBL" id="CUQ22214.1"/>
    </source>
</evidence>
<gene>
    <name evidence="2" type="ORF">ERS852551_03600</name>
</gene>
<dbReference type="EMBL" id="CZBE01000038">
    <property type="protein sequence ID" value="CUQ22214.1"/>
    <property type="molecule type" value="Genomic_DNA"/>
</dbReference>
<feature type="compositionally biased region" description="Basic and acidic residues" evidence="1">
    <location>
        <begin position="142"/>
        <end position="156"/>
    </location>
</feature>